<dbReference type="InterPro" id="IPR036640">
    <property type="entry name" value="ABC1_TM_sf"/>
</dbReference>
<evidence type="ECO:0000313" key="13">
    <source>
        <dbReference type="Proteomes" id="UP000054869"/>
    </source>
</evidence>
<comment type="subcellular location">
    <subcellularLocation>
        <location evidence="1">Cell membrane</location>
        <topology evidence="1">Multi-pass membrane protein</topology>
    </subcellularLocation>
</comment>
<dbReference type="GO" id="GO:0016887">
    <property type="term" value="F:ATP hydrolysis activity"/>
    <property type="evidence" value="ECO:0007669"/>
    <property type="project" value="InterPro"/>
</dbReference>
<comment type="caution">
    <text evidence="12">The sequence shown here is derived from an EMBL/GenBank/DDBJ whole genome shotgun (WGS) entry which is preliminary data.</text>
</comment>
<feature type="transmembrane region" description="Helical" evidence="9">
    <location>
        <begin position="192"/>
        <end position="211"/>
    </location>
</feature>
<dbReference type="CDD" id="cd03223">
    <property type="entry name" value="ABCD_peroxisomal_ALDP"/>
    <property type="match status" value="1"/>
</dbReference>
<dbReference type="SUPFAM" id="SSF52540">
    <property type="entry name" value="P-loop containing nucleoside triphosphate hydrolases"/>
    <property type="match status" value="1"/>
</dbReference>
<evidence type="ECO:0000256" key="7">
    <source>
        <dbReference type="ARBA" id="ARBA00023136"/>
    </source>
</evidence>
<evidence type="ECO:0000256" key="8">
    <source>
        <dbReference type="SAM" id="Coils"/>
    </source>
</evidence>
<dbReference type="Gene3D" id="3.40.50.300">
    <property type="entry name" value="P-loop containing nucleotide triphosphate hydrolases"/>
    <property type="match status" value="1"/>
</dbReference>
<evidence type="ECO:0000256" key="4">
    <source>
        <dbReference type="ARBA" id="ARBA00022741"/>
    </source>
</evidence>
<keyword evidence="8" id="KW-0175">Coiled coil</keyword>
<keyword evidence="3 9" id="KW-0812">Transmembrane</keyword>
<evidence type="ECO:0000256" key="6">
    <source>
        <dbReference type="ARBA" id="ARBA00022989"/>
    </source>
</evidence>
<dbReference type="InterPro" id="IPR027417">
    <property type="entry name" value="P-loop_NTPase"/>
</dbReference>
<evidence type="ECO:0000256" key="5">
    <source>
        <dbReference type="ARBA" id="ARBA00022840"/>
    </source>
</evidence>
<feature type="transmembrane region" description="Helical" evidence="9">
    <location>
        <begin position="75"/>
        <end position="95"/>
    </location>
</feature>
<dbReference type="Pfam" id="PF06472">
    <property type="entry name" value="ABC_membrane_2"/>
    <property type="match status" value="1"/>
</dbReference>
<gene>
    <name evidence="12" type="ORF">Llan_2170</name>
</gene>
<feature type="transmembrane region" description="Helical" evidence="9">
    <location>
        <begin position="283"/>
        <end position="305"/>
    </location>
</feature>
<feature type="domain" description="ABC transmembrane type-1" evidence="11">
    <location>
        <begin position="36"/>
        <end position="334"/>
    </location>
</feature>
<evidence type="ECO:0000259" key="11">
    <source>
        <dbReference type="PROSITE" id="PS50929"/>
    </source>
</evidence>
<keyword evidence="2" id="KW-0813">Transport</keyword>
<dbReference type="AlphaFoldDB" id="A0A0W0VHK5"/>
<proteinExistence type="predicted"/>
<organism evidence="12 13">
    <name type="scientific">Legionella lansingensis</name>
    <dbReference type="NCBI Taxonomy" id="45067"/>
    <lineage>
        <taxon>Bacteria</taxon>
        <taxon>Pseudomonadati</taxon>
        <taxon>Pseudomonadota</taxon>
        <taxon>Gammaproteobacteria</taxon>
        <taxon>Legionellales</taxon>
        <taxon>Legionellaceae</taxon>
        <taxon>Legionella</taxon>
    </lineage>
</organism>
<dbReference type="InterPro" id="IPR003439">
    <property type="entry name" value="ABC_transporter-like_ATP-bd"/>
</dbReference>
<dbReference type="PROSITE" id="PS50893">
    <property type="entry name" value="ABC_TRANSPORTER_2"/>
    <property type="match status" value="1"/>
</dbReference>
<keyword evidence="4" id="KW-0547">Nucleotide-binding</keyword>
<dbReference type="EMBL" id="LNYI01000053">
    <property type="protein sequence ID" value="KTD19318.1"/>
    <property type="molecule type" value="Genomic_DNA"/>
</dbReference>
<dbReference type="OrthoDB" id="9810134at2"/>
<evidence type="ECO:0000256" key="3">
    <source>
        <dbReference type="ARBA" id="ARBA00022692"/>
    </source>
</evidence>
<evidence type="ECO:0000256" key="2">
    <source>
        <dbReference type="ARBA" id="ARBA00022448"/>
    </source>
</evidence>
<keyword evidence="5" id="KW-0067">ATP-binding</keyword>
<dbReference type="SUPFAM" id="SSF90123">
    <property type="entry name" value="ABC transporter transmembrane region"/>
    <property type="match status" value="1"/>
</dbReference>
<sequence>MKNSELSTTSRQKIFNLIKEYFLYSDQKLVAWLLLIGAALCVIGLVTLMATFAWWSAGYWTVLTAKELTPFLISMGQFALILGAHVGVFVLKHYFIGKLSILWRNWLTKKIIGELFESENNYLELKRFSSEIDNISQRIQEDVKTFVESTLNLSADFFNSVLSLGTFVGTLWVIGGPLAFTLLGLNIVIPGYLVWVALIAAIAVTAVTHLIGKSLPKANQNVERAEADLRQELVQLNEDAENIAEEHAENYYKTTIENKIQDIKNTTNRKLNTRTKLIAFQNFYFQISGILPTLLAAPLYFAGLIEIGQLMQIGMSFTQVSLSLNWFADSYENLSIYKASINRIIELQKTFEKNGLETNEKLIARKVRNKESLNIKRLNIAQPQASSTQYILRNLNLKLIPGEHILIKGRSGLGKSSLFRSISGTWKYGDGKISIPAGKSFYFLPQKPTLPYDILKAVLAYPECVDTYTEEEYIAALRAVGGMDDFIPRLDEKRPWSKEMSAGQQQRISFARVLLKKPDWLFLDEATSSLDEESEEHVYRAIKELKSTTIVSIAHRSTVEKHHSKIIFFSANEEREIKVKEQTLLGVSF</sequence>
<reference evidence="12 13" key="1">
    <citation type="submission" date="2015-11" db="EMBL/GenBank/DDBJ databases">
        <title>Genomic analysis of 38 Legionella species identifies large and diverse effector repertoires.</title>
        <authorList>
            <person name="Burstein D."/>
            <person name="Amaro F."/>
            <person name="Zusman T."/>
            <person name="Lifshitz Z."/>
            <person name="Cohen O."/>
            <person name="Gilbert J.A."/>
            <person name="Pupko T."/>
            <person name="Shuman H.A."/>
            <person name="Segal G."/>
        </authorList>
    </citation>
    <scope>NUCLEOTIDE SEQUENCE [LARGE SCALE GENOMIC DNA]</scope>
    <source>
        <strain evidence="12 13">ATCC 49751</strain>
    </source>
</reference>
<evidence type="ECO:0000256" key="9">
    <source>
        <dbReference type="SAM" id="Phobius"/>
    </source>
</evidence>
<dbReference type="PANTHER" id="PTHR11384">
    <property type="entry name" value="ATP-BINDING CASSETTE, SUB-FAMILY D MEMBER"/>
    <property type="match status" value="1"/>
</dbReference>
<feature type="domain" description="ABC transporter" evidence="10">
    <location>
        <begin position="375"/>
        <end position="589"/>
    </location>
</feature>
<feature type="coiled-coil region" evidence="8">
    <location>
        <begin position="215"/>
        <end position="250"/>
    </location>
</feature>
<protein>
    <submittedName>
        <fullName evidence="12">ABC transporter</fullName>
    </submittedName>
</protein>
<dbReference type="RefSeq" id="WP_028373134.1">
    <property type="nucleotide sequence ID" value="NZ_CAAAJD010000010.1"/>
</dbReference>
<dbReference type="InterPro" id="IPR011527">
    <property type="entry name" value="ABC1_TM_dom"/>
</dbReference>
<dbReference type="PROSITE" id="PS50929">
    <property type="entry name" value="ABC_TM1F"/>
    <property type="match status" value="1"/>
</dbReference>
<dbReference type="eggNOG" id="COG4178">
    <property type="taxonomic scope" value="Bacteria"/>
</dbReference>
<dbReference type="SMART" id="SM00382">
    <property type="entry name" value="AAA"/>
    <property type="match status" value="1"/>
</dbReference>
<keyword evidence="6 9" id="KW-1133">Transmembrane helix</keyword>
<dbReference type="InterPro" id="IPR017871">
    <property type="entry name" value="ABC_transporter-like_CS"/>
</dbReference>
<keyword evidence="13" id="KW-1185">Reference proteome</keyword>
<keyword evidence="7 9" id="KW-0472">Membrane</keyword>
<dbReference type="PROSITE" id="PS00211">
    <property type="entry name" value="ABC_TRANSPORTER_1"/>
    <property type="match status" value="1"/>
</dbReference>
<dbReference type="PANTHER" id="PTHR11384:SF59">
    <property type="entry name" value="LYSOSOMAL COBALAMIN TRANSPORTER ABCD4"/>
    <property type="match status" value="1"/>
</dbReference>
<feature type="transmembrane region" description="Helical" evidence="9">
    <location>
        <begin position="29"/>
        <end position="55"/>
    </location>
</feature>
<dbReference type="GO" id="GO:0140359">
    <property type="term" value="F:ABC-type transporter activity"/>
    <property type="evidence" value="ECO:0007669"/>
    <property type="project" value="InterPro"/>
</dbReference>
<accession>A0A0W0VHK5</accession>
<dbReference type="PATRIC" id="fig|45067.4.peg.2279"/>
<dbReference type="GO" id="GO:0005886">
    <property type="term" value="C:plasma membrane"/>
    <property type="evidence" value="ECO:0007669"/>
    <property type="project" value="UniProtKB-SubCell"/>
</dbReference>
<dbReference type="InterPro" id="IPR050835">
    <property type="entry name" value="ABC_transporter_sub-D"/>
</dbReference>
<dbReference type="Pfam" id="PF00005">
    <property type="entry name" value="ABC_tran"/>
    <property type="match status" value="1"/>
</dbReference>
<dbReference type="Gene3D" id="1.20.1560.10">
    <property type="entry name" value="ABC transporter type 1, transmembrane domain"/>
    <property type="match status" value="1"/>
</dbReference>
<dbReference type="STRING" id="45067.Llan_2170"/>
<name>A0A0W0VHK5_9GAMM</name>
<evidence type="ECO:0000256" key="1">
    <source>
        <dbReference type="ARBA" id="ARBA00004651"/>
    </source>
</evidence>
<feature type="transmembrane region" description="Helical" evidence="9">
    <location>
        <begin position="161"/>
        <end position="180"/>
    </location>
</feature>
<dbReference type="InterPro" id="IPR003593">
    <property type="entry name" value="AAA+_ATPase"/>
</dbReference>
<dbReference type="Proteomes" id="UP000054869">
    <property type="component" value="Unassembled WGS sequence"/>
</dbReference>
<dbReference type="GO" id="GO:0005524">
    <property type="term" value="F:ATP binding"/>
    <property type="evidence" value="ECO:0007669"/>
    <property type="project" value="UniProtKB-KW"/>
</dbReference>
<evidence type="ECO:0000259" key="10">
    <source>
        <dbReference type="PROSITE" id="PS50893"/>
    </source>
</evidence>
<evidence type="ECO:0000313" key="12">
    <source>
        <dbReference type="EMBL" id="KTD19318.1"/>
    </source>
</evidence>